<evidence type="ECO:0000313" key="3">
    <source>
        <dbReference type="Proteomes" id="UP001519460"/>
    </source>
</evidence>
<dbReference type="Proteomes" id="UP001519460">
    <property type="component" value="Unassembled WGS sequence"/>
</dbReference>
<organism evidence="2 3">
    <name type="scientific">Batillaria attramentaria</name>
    <dbReference type="NCBI Taxonomy" id="370345"/>
    <lineage>
        <taxon>Eukaryota</taxon>
        <taxon>Metazoa</taxon>
        <taxon>Spiralia</taxon>
        <taxon>Lophotrochozoa</taxon>
        <taxon>Mollusca</taxon>
        <taxon>Gastropoda</taxon>
        <taxon>Caenogastropoda</taxon>
        <taxon>Sorbeoconcha</taxon>
        <taxon>Cerithioidea</taxon>
        <taxon>Batillariidae</taxon>
        <taxon>Batillaria</taxon>
    </lineage>
</organism>
<keyword evidence="3" id="KW-1185">Reference proteome</keyword>
<reference evidence="2 3" key="1">
    <citation type="journal article" date="2023" name="Sci. Data">
        <title>Genome assembly of the Korean intertidal mud-creeper Batillaria attramentaria.</title>
        <authorList>
            <person name="Patra A.K."/>
            <person name="Ho P.T."/>
            <person name="Jun S."/>
            <person name="Lee S.J."/>
            <person name="Kim Y."/>
            <person name="Won Y.J."/>
        </authorList>
    </citation>
    <scope>NUCLEOTIDE SEQUENCE [LARGE SCALE GENOMIC DNA]</scope>
    <source>
        <strain evidence="2">Wonlab-2016</strain>
    </source>
</reference>
<dbReference type="EMBL" id="JACVVK020000049">
    <property type="protein sequence ID" value="KAK7498702.1"/>
    <property type="molecule type" value="Genomic_DNA"/>
</dbReference>
<feature type="non-terminal residue" evidence="2">
    <location>
        <position position="74"/>
    </location>
</feature>
<comment type="caution">
    <text evidence="2">The sequence shown here is derived from an EMBL/GenBank/DDBJ whole genome shotgun (WGS) entry which is preliminary data.</text>
</comment>
<name>A0ABD0LI38_9CAEN</name>
<protein>
    <submittedName>
        <fullName evidence="2">Uncharacterized protein</fullName>
    </submittedName>
</protein>
<evidence type="ECO:0000313" key="2">
    <source>
        <dbReference type="EMBL" id="KAK7498702.1"/>
    </source>
</evidence>
<proteinExistence type="predicted"/>
<dbReference type="AlphaFoldDB" id="A0ABD0LI38"/>
<feature type="region of interest" description="Disordered" evidence="1">
    <location>
        <begin position="16"/>
        <end position="74"/>
    </location>
</feature>
<gene>
    <name evidence="2" type="ORF">BaRGS_00010079</name>
</gene>
<accession>A0ABD0LI38</accession>
<sequence length="74" mass="7852">MLHIVSTIFQDFCPQSHSAGSDGGGVHLNKSVTRNQGRLKPKGRLPNLTSAGDRQAKSAPPVCMEGKTGGHVRE</sequence>
<evidence type="ECO:0000256" key="1">
    <source>
        <dbReference type="SAM" id="MobiDB-lite"/>
    </source>
</evidence>